<accession>A0A1S7TRF5</accession>
<evidence type="ECO:0000313" key="1">
    <source>
        <dbReference type="EMBL" id="CVI57182.1"/>
    </source>
</evidence>
<sequence length="21" mass="2255">MALTNSLGFSENRTVVFGPTL</sequence>
<name>A0A1S7TRF5_9HYPH</name>
<organism evidence="1 2">
    <name type="scientific">Agrobacterium deltaense NCPPB 1641</name>
    <dbReference type="NCBI Taxonomy" id="1183425"/>
    <lineage>
        <taxon>Bacteria</taxon>
        <taxon>Pseudomonadati</taxon>
        <taxon>Pseudomonadota</taxon>
        <taxon>Alphaproteobacteria</taxon>
        <taxon>Hyphomicrobiales</taxon>
        <taxon>Rhizobiaceae</taxon>
        <taxon>Rhizobium/Agrobacterium group</taxon>
        <taxon>Agrobacterium</taxon>
    </lineage>
</organism>
<keyword evidence="2" id="KW-1185">Reference proteome</keyword>
<reference evidence="1" key="1">
    <citation type="submission" date="2016-01" db="EMBL/GenBank/DDBJ databases">
        <authorList>
            <person name="Regsiter A."/>
            <person name="william w."/>
        </authorList>
    </citation>
    <scope>NUCLEOTIDE SEQUENCE</scope>
    <source>
        <strain evidence="1">NCPPB 1641</strain>
    </source>
</reference>
<dbReference type="AlphaFoldDB" id="A0A1S7TRF5"/>
<gene>
    <name evidence="1" type="ORF">AGR7A_Cc50004</name>
</gene>
<protein>
    <submittedName>
        <fullName evidence="1">Uncharacterized protein</fullName>
    </submittedName>
</protein>
<dbReference type="Proteomes" id="UP000192140">
    <property type="component" value="Unassembled WGS sequence"/>
</dbReference>
<proteinExistence type="predicted"/>
<dbReference type="EMBL" id="FCNP01000025">
    <property type="protein sequence ID" value="CVI57182.1"/>
    <property type="molecule type" value="Genomic_DNA"/>
</dbReference>
<evidence type="ECO:0000313" key="2">
    <source>
        <dbReference type="Proteomes" id="UP000192140"/>
    </source>
</evidence>
<comment type="caution">
    <text evidence="1">The sequence shown here is derived from an EMBL/GenBank/DDBJ whole genome shotgun (WGS) entry which is preliminary data.</text>
</comment>